<feature type="region of interest" description="Disordered" evidence="1">
    <location>
        <begin position="53"/>
        <end position="91"/>
    </location>
</feature>
<reference evidence="2 3" key="1">
    <citation type="submission" date="2019-11" db="EMBL/GenBank/DDBJ databases">
        <title>Whole genome sequence of Oryza granulata.</title>
        <authorList>
            <person name="Li W."/>
        </authorList>
    </citation>
    <scope>NUCLEOTIDE SEQUENCE [LARGE SCALE GENOMIC DNA]</scope>
    <source>
        <strain evidence="3">cv. Menghai</strain>
        <tissue evidence="2">Leaf</tissue>
    </source>
</reference>
<feature type="compositionally biased region" description="Basic and acidic residues" evidence="1">
    <location>
        <begin position="54"/>
        <end position="63"/>
    </location>
</feature>
<sequence>MPANRELRHRIGHLSIELESRGSPNRALRHRIDCLAVVLVHVERQEAAAYGWREGGREEERKKGGGGRLRSAREHRTSHAHAGTVAGTMTMKIAGDRLDGGERWKSMVTAGERRDGDGGERWKAMDRWDAYLGSDENRELSWEKSASWASLQARAGIQ</sequence>
<dbReference type="AlphaFoldDB" id="A0A6G1E101"/>
<gene>
    <name evidence="2" type="ORF">E2562_023111</name>
</gene>
<evidence type="ECO:0000313" key="2">
    <source>
        <dbReference type="EMBL" id="KAF0918172.1"/>
    </source>
</evidence>
<evidence type="ECO:0000256" key="1">
    <source>
        <dbReference type="SAM" id="MobiDB-lite"/>
    </source>
</evidence>
<evidence type="ECO:0000313" key="3">
    <source>
        <dbReference type="Proteomes" id="UP000479710"/>
    </source>
</evidence>
<protein>
    <submittedName>
        <fullName evidence="2">Uncharacterized protein</fullName>
    </submittedName>
</protein>
<proteinExistence type="predicted"/>
<name>A0A6G1E101_9ORYZ</name>
<dbReference type="Proteomes" id="UP000479710">
    <property type="component" value="Unassembled WGS sequence"/>
</dbReference>
<keyword evidence="3" id="KW-1185">Reference proteome</keyword>
<accession>A0A6G1E101</accession>
<dbReference type="EMBL" id="SPHZ02000005">
    <property type="protein sequence ID" value="KAF0918172.1"/>
    <property type="molecule type" value="Genomic_DNA"/>
</dbReference>
<comment type="caution">
    <text evidence="2">The sequence shown here is derived from an EMBL/GenBank/DDBJ whole genome shotgun (WGS) entry which is preliminary data.</text>
</comment>
<organism evidence="2 3">
    <name type="scientific">Oryza meyeriana var. granulata</name>
    <dbReference type="NCBI Taxonomy" id="110450"/>
    <lineage>
        <taxon>Eukaryota</taxon>
        <taxon>Viridiplantae</taxon>
        <taxon>Streptophyta</taxon>
        <taxon>Embryophyta</taxon>
        <taxon>Tracheophyta</taxon>
        <taxon>Spermatophyta</taxon>
        <taxon>Magnoliopsida</taxon>
        <taxon>Liliopsida</taxon>
        <taxon>Poales</taxon>
        <taxon>Poaceae</taxon>
        <taxon>BOP clade</taxon>
        <taxon>Oryzoideae</taxon>
        <taxon>Oryzeae</taxon>
        <taxon>Oryzinae</taxon>
        <taxon>Oryza</taxon>
        <taxon>Oryza meyeriana</taxon>
    </lineage>
</organism>